<feature type="disulfide bond" evidence="18">
    <location>
        <begin position="35"/>
        <end position="114"/>
    </location>
</feature>
<evidence type="ECO:0000256" key="14">
    <source>
        <dbReference type="PIRSR" id="PIRSR600823-1"/>
    </source>
</evidence>
<feature type="binding site" evidence="16">
    <location>
        <position position="245"/>
    </location>
    <ligand>
        <name>Ca(2+)</name>
        <dbReference type="ChEBI" id="CHEBI:29108"/>
        <label>2</label>
    </ligand>
</feature>
<sequence>MRAAILLLVSSLFLYGAFGARNGHGLMKDFYKESCPNAEMIVRNVTWKLTAADQFLQADLLRLHYHDCFVRGCDASILLNSTKTSVAERDQDLNLSLDGFNEIDEIKSEVEKECPGIVSCADILALAARDSVSFKFKRPMWPVLTGRKDGKISLASEVPGNLPVPSSDFKTLEQLFGKKGLNVNDLVALSGAHTIGHAHCDAFINRLFNFKGKGGVDPTLDATYAALLKKKCPKHFKNDTLVVMDPQSSFIFDSHYFKNLYQNKGLFQSDASLLTNAKSAMIAKLLQEPKEFFSHFAKSMKKMGSIEVLTGFEGEIRKQCHFVNH</sequence>
<feature type="binding site" evidence="16">
    <location>
        <position position="74"/>
    </location>
    <ligand>
        <name>Ca(2+)</name>
        <dbReference type="ChEBI" id="CHEBI:29108"/>
        <label>1</label>
    </ligand>
</feature>
<evidence type="ECO:0000256" key="4">
    <source>
        <dbReference type="ARBA" id="ARBA00012313"/>
    </source>
</evidence>
<dbReference type="GO" id="GO:0046872">
    <property type="term" value="F:metal ion binding"/>
    <property type="evidence" value="ECO:0007669"/>
    <property type="project" value="UniProtKB-UniRule"/>
</dbReference>
<dbReference type="Gene3D" id="1.10.420.10">
    <property type="entry name" value="Peroxidase, domain 2"/>
    <property type="match status" value="1"/>
</dbReference>
<dbReference type="PROSITE" id="PS50873">
    <property type="entry name" value="PEROXIDASE_4"/>
    <property type="match status" value="1"/>
</dbReference>
<feature type="binding site" evidence="16">
    <location>
        <position position="70"/>
    </location>
    <ligand>
        <name>Ca(2+)</name>
        <dbReference type="ChEBI" id="CHEBI:29108"/>
        <label>1</label>
    </ligand>
</feature>
<evidence type="ECO:0000256" key="13">
    <source>
        <dbReference type="ARBA" id="ARBA00023324"/>
    </source>
</evidence>
<dbReference type="CDD" id="cd00693">
    <property type="entry name" value="secretory_peroxidase"/>
    <property type="match status" value="1"/>
</dbReference>
<reference evidence="21 22" key="1">
    <citation type="journal article" date="2019" name="Nat. Plants">
        <title>Stout camphor tree genome fills gaps in understanding of flowering plant genome evolution.</title>
        <authorList>
            <person name="Chaw S.M."/>
            <person name="Liu Y.C."/>
            <person name="Wu Y.W."/>
            <person name="Wang H.Y."/>
            <person name="Lin C.I."/>
            <person name="Wu C.S."/>
            <person name="Ke H.M."/>
            <person name="Chang L.Y."/>
            <person name="Hsu C.Y."/>
            <person name="Yang H.T."/>
            <person name="Sudianto E."/>
            <person name="Hsu M.H."/>
            <person name="Wu K.P."/>
            <person name="Wang L.N."/>
            <person name="Leebens-Mack J.H."/>
            <person name="Tsai I.J."/>
        </authorList>
    </citation>
    <scope>NUCLEOTIDE SEQUENCE [LARGE SCALE GENOMIC DNA]</scope>
    <source>
        <strain evidence="22">cv. Chaw 1501</strain>
        <tissue evidence="21">Young leaves</tissue>
    </source>
</reference>
<evidence type="ECO:0000256" key="7">
    <source>
        <dbReference type="ARBA" id="ARBA00022617"/>
    </source>
</evidence>
<comment type="function">
    <text evidence="2">Removal of H(2)O(2), oxidation of toxic reductants, biosynthesis and degradation of lignin, suberization, auxin catabolism, response to environmental stresses such as wounding, pathogen attack and oxidative stress. These functions might be dependent on each isozyme/isoform in each plant tissue.</text>
</comment>
<keyword evidence="5 19" id="KW-0964">Secreted</keyword>
<dbReference type="PRINTS" id="PR00458">
    <property type="entry name" value="PEROXIDASE"/>
</dbReference>
<evidence type="ECO:0000256" key="8">
    <source>
        <dbReference type="ARBA" id="ARBA00022723"/>
    </source>
</evidence>
<dbReference type="EMBL" id="QPKB01000011">
    <property type="protein sequence ID" value="RWR95338.1"/>
    <property type="molecule type" value="Genomic_DNA"/>
</dbReference>
<feature type="binding site" evidence="16">
    <location>
        <position position="88"/>
    </location>
    <ligand>
        <name>Ca(2+)</name>
        <dbReference type="ChEBI" id="CHEBI:29108"/>
        <label>1</label>
    </ligand>
</feature>
<keyword evidence="9 19" id="KW-0560">Oxidoreductase</keyword>
<keyword evidence="19" id="KW-0732">Signal</keyword>
<keyword evidence="22" id="KW-1185">Reference proteome</keyword>
<evidence type="ECO:0000256" key="9">
    <source>
        <dbReference type="ARBA" id="ARBA00023002"/>
    </source>
</evidence>
<comment type="similarity">
    <text evidence="3">Belongs to the peroxidase family. Ascorbate peroxidase subfamily.</text>
</comment>
<dbReference type="AlphaFoldDB" id="A0A3S3NHQ6"/>
<feature type="binding site" description="axial binding residue" evidence="16">
    <location>
        <position position="193"/>
    </location>
    <ligand>
        <name>heme b</name>
        <dbReference type="ChEBI" id="CHEBI:60344"/>
    </ligand>
    <ligandPart>
        <name>Fe</name>
        <dbReference type="ChEBI" id="CHEBI:18248"/>
    </ligandPart>
</feature>
<name>A0A3S3NHQ6_9MAGN</name>
<dbReference type="PROSITE" id="PS00435">
    <property type="entry name" value="PEROXIDASE_1"/>
    <property type="match status" value="1"/>
</dbReference>
<dbReference type="Proteomes" id="UP000283530">
    <property type="component" value="Unassembled WGS sequence"/>
</dbReference>
<feature type="domain" description="Plant heme peroxidase family profile" evidence="20">
    <location>
        <begin position="25"/>
        <end position="324"/>
    </location>
</feature>
<dbReference type="OrthoDB" id="2113341at2759"/>
<comment type="similarity">
    <text evidence="19">Belongs to the peroxidase family. Classical plant (class III) peroxidase subfamily.</text>
</comment>
<keyword evidence="10 16" id="KW-0408">Iron</keyword>
<evidence type="ECO:0000256" key="18">
    <source>
        <dbReference type="PIRSR" id="PIRSR600823-5"/>
    </source>
</evidence>
<dbReference type="PRINTS" id="PR00461">
    <property type="entry name" value="PLPEROXIDASE"/>
</dbReference>
<dbReference type="SUPFAM" id="SSF48113">
    <property type="entry name" value="Heme-dependent peroxidases"/>
    <property type="match status" value="1"/>
</dbReference>
<organism evidence="21 22">
    <name type="scientific">Cinnamomum micranthum f. kanehirae</name>
    <dbReference type="NCBI Taxonomy" id="337451"/>
    <lineage>
        <taxon>Eukaryota</taxon>
        <taxon>Viridiplantae</taxon>
        <taxon>Streptophyta</taxon>
        <taxon>Embryophyta</taxon>
        <taxon>Tracheophyta</taxon>
        <taxon>Spermatophyta</taxon>
        <taxon>Magnoliopsida</taxon>
        <taxon>Magnoliidae</taxon>
        <taxon>Laurales</taxon>
        <taxon>Lauraceae</taxon>
        <taxon>Cinnamomum</taxon>
    </lineage>
</organism>
<evidence type="ECO:0000256" key="15">
    <source>
        <dbReference type="PIRSR" id="PIRSR600823-2"/>
    </source>
</evidence>
<evidence type="ECO:0000256" key="3">
    <source>
        <dbReference type="ARBA" id="ARBA00006873"/>
    </source>
</evidence>
<accession>A0A3S3NHQ6</accession>
<keyword evidence="11 18" id="KW-1015">Disulfide bond</keyword>
<dbReference type="EC" id="1.11.1.7" evidence="4 19"/>
<evidence type="ECO:0000256" key="5">
    <source>
        <dbReference type="ARBA" id="ARBA00022525"/>
    </source>
</evidence>
<dbReference type="Pfam" id="PF00141">
    <property type="entry name" value="peroxidase"/>
    <property type="match status" value="1"/>
</dbReference>
<gene>
    <name evidence="21" type="ORF">CKAN_02467700</name>
</gene>
<evidence type="ECO:0000256" key="1">
    <source>
        <dbReference type="ARBA" id="ARBA00000189"/>
    </source>
</evidence>
<dbReference type="InterPro" id="IPR000823">
    <property type="entry name" value="Peroxidase_pln"/>
</dbReference>
<comment type="caution">
    <text evidence="21">The sequence shown here is derived from an EMBL/GenBank/DDBJ whole genome shotgun (WGS) entry which is preliminary data.</text>
</comment>
<evidence type="ECO:0000256" key="16">
    <source>
        <dbReference type="PIRSR" id="PIRSR600823-3"/>
    </source>
</evidence>
<feature type="site" description="Transition state stabilizer" evidence="17">
    <location>
        <position position="62"/>
    </location>
</feature>
<feature type="active site" description="Proton acceptor" evidence="14">
    <location>
        <position position="66"/>
    </location>
</feature>
<keyword evidence="13 19" id="KW-0376">Hydrogen peroxide</keyword>
<dbReference type="STRING" id="337451.A0A3S3NHQ6"/>
<dbReference type="InterPro" id="IPR019793">
    <property type="entry name" value="Peroxidases_heam-ligand_BS"/>
</dbReference>
<feature type="binding site" evidence="15">
    <location>
        <position position="163"/>
    </location>
    <ligand>
        <name>substrate</name>
    </ligand>
</feature>
<dbReference type="Gene3D" id="1.10.520.10">
    <property type="match status" value="1"/>
</dbReference>
<keyword evidence="16 19" id="KW-0106">Calcium</keyword>
<evidence type="ECO:0000256" key="10">
    <source>
        <dbReference type="ARBA" id="ARBA00023004"/>
    </source>
</evidence>
<dbReference type="GO" id="GO:0042744">
    <property type="term" value="P:hydrogen peroxide catabolic process"/>
    <property type="evidence" value="ECO:0007669"/>
    <property type="project" value="UniProtKB-KW"/>
</dbReference>
<dbReference type="GO" id="GO:0005576">
    <property type="term" value="C:extracellular region"/>
    <property type="evidence" value="ECO:0007669"/>
    <property type="project" value="UniProtKB-SubCell"/>
</dbReference>
<proteinExistence type="inferred from homology"/>
<evidence type="ECO:0000256" key="6">
    <source>
        <dbReference type="ARBA" id="ARBA00022559"/>
    </source>
</evidence>
<evidence type="ECO:0000256" key="2">
    <source>
        <dbReference type="ARBA" id="ARBA00002322"/>
    </source>
</evidence>
<evidence type="ECO:0000313" key="21">
    <source>
        <dbReference type="EMBL" id="RWR95338.1"/>
    </source>
</evidence>
<dbReference type="FunFam" id="1.10.520.10:FF:000008">
    <property type="entry name" value="Peroxidase"/>
    <property type="match status" value="1"/>
</dbReference>
<comment type="cofactor">
    <cofactor evidence="16 19">
        <name>Ca(2+)</name>
        <dbReference type="ChEBI" id="CHEBI:29108"/>
    </cofactor>
    <text evidence="16 19">Binds 2 calcium ions per subunit.</text>
</comment>
<keyword evidence="12" id="KW-0325">Glycoprotein</keyword>
<feature type="binding site" evidence="16">
    <location>
        <position position="72"/>
    </location>
    <ligand>
        <name>Ca(2+)</name>
        <dbReference type="ChEBI" id="CHEBI:29108"/>
        <label>1</label>
    </ligand>
</feature>
<comment type="catalytic activity">
    <reaction evidence="1 19">
        <text>2 a phenolic donor + H2O2 = 2 a phenolic radical donor + 2 H2O</text>
        <dbReference type="Rhea" id="RHEA:56136"/>
        <dbReference type="ChEBI" id="CHEBI:15377"/>
        <dbReference type="ChEBI" id="CHEBI:16240"/>
        <dbReference type="ChEBI" id="CHEBI:139520"/>
        <dbReference type="ChEBI" id="CHEBI:139521"/>
        <dbReference type="EC" id="1.11.1.7"/>
    </reaction>
</comment>
<keyword evidence="6 19" id="KW-0575">Peroxidase</keyword>
<feature type="binding site" evidence="16">
    <location>
        <position position="194"/>
    </location>
    <ligand>
        <name>Ca(2+)</name>
        <dbReference type="ChEBI" id="CHEBI:29108"/>
        <label>2</label>
    </ligand>
</feature>
<dbReference type="InterPro" id="IPR033905">
    <property type="entry name" value="Secretory_peroxidase"/>
</dbReference>
<dbReference type="FunFam" id="1.10.420.10:FF:000008">
    <property type="entry name" value="Peroxidase"/>
    <property type="match status" value="1"/>
</dbReference>
<dbReference type="InterPro" id="IPR010255">
    <property type="entry name" value="Haem_peroxidase_sf"/>
</dbReference>
<feature type="disulfide bond" evidence="18">
    <location>
        <begin position="200"/>
        <end position="232"/>
    </location>
</feature>
<dbReference type="GO" id="GO:0006979">
    <property type="term" value="P:response to oxidative stress"/>
    <property type="evidence" value="ECO:0007669"/>
    <property type="project" value="UniProtKB-UniRule"/>
</dbReference>
<evidence type="ECO:0000256" key="17">
    <source>
        <dbReference type="PIRSR" id="PIRSR600823-4"/>
    </source>
</evidence>
<feature type="chain" id="PRO_5018381574" description="Peroxidase" evidence="19">
    <location>
        <begin position="20"/>
        <end position="325"/>
    </location>
</feature>
<evidence type="ECO:0000256" key="19">
    <source>
        <dbReference type="RuleBase" id="RU362060"/>
    </source>
</evidence>
<feature type="binding site" evidence="16">
    <location>
        <position position="76"/>
    </location>
    <ligand>
        <name>Ca(2+)</name>
        <dbReference type="ChEBI" id="CHEBI:29108"/>
        <label>1</label>
    </ligand>
</feature>
<feature type="binding site" evidence="16">
    <location>
        <position position="67"/>
    </location>
    <ligand>
        <name>Ca(2+)</name>
        <dbReference type="ChEBI" id="CHEBI:29108"/>
        <label>1</label>
    </ligand>
</feature>
<keyword evidence="7 19" id="KW-0349">Heme</keyword>
<protein>
    <recommendedName>
        <fullName evidence="4 19">Peroxidase</fullName>
        <ecNumber evidence="4 19">1.11.1.7</ecNumber>
    </recommendedName>
</protein>
<dbReference type="GO" id="GO:0020037">
    <property type="term" value="F:heme binding"/>
    <property type="evidence" value="ECO:0007669"/>
    <property type="project" value="UniProtKB-UniRule"/>
</dbReference>
<evidence type="ECO:0000256" key="12">
    <source>
        <dbReference type="ARBA" id="ARBA00023180"/>
    </source>
</evidence>
<dbReference type="InterPro" id="IPR002016">
    <property type="entry name" value="Haem_peroxidase"/>
</dbReference>
<feature type="binding site" evidence="16">
    <location>
        <position position="253"/>
    </location>
    <ligand>
        <name>Ca(2+)</name>
        <dbReference type="ChEBI" id="CHEBI:29108"/>
        <label>2</label>
    </ligand>
</feature>
<feature type="disulfide bond" evidence="18">
    <location>
        <begin position="68"/>
        <end position="73"/>
    </location>
</feature>
<comment type="subcellular location">
    <subcellularLocation>
        <location evidence="19">Secreted</location>
    </subcellularLocation>
</comment>
<dbReference type="GO" id="GO:0140825">
    <property type="term" value="F:lactoperoxidase activity"/>
    <property type="evidence" value="ECO:0007669"/>
    <property type="project" value="UniProtKB-EC"/>
</dbReference>
<evidence type="ECO:0000259" key="20">
    <source>
        <dbReference type="PROSITE" id="PS50873"/>
    </source>
</evidence>
<dbReference type="PANTHER" id="PTHR31235">
    <property type="entry name" value="PEROXIDASE 25-RELATED"/>
    <property type="match status" value="1"/>
</dbReference>
<evidence type="ECO:0000313" key="22">
    <source>
        <dbReference type="Proteomes" id="UP000283530"/>
    </source>
</evidence>
<feature type="signal peptide" evidence="19">
    <location>
        <begin position="1"/>
        <end position="19"/>
    </location>
</feature>
<keyword evidence="8 16" id="KW-0479">Metal-binding</keyword>
<feature type="disulfide bond" evidence="18">
    <location>
        <begin position="120"/>
        <end position="320"/>
    </location>
</feature>
<evidence type="ECO:0000256" key="11">
    <source>
        <dbReference type="ARBA" id="ARBA00023157"/>
    </source>
</evidence>
<comment type="cofactor">
    <cofactor evidence="16 19">
        <name>heme b</name>
        <dbReference type="ChEBI" id="CHEBI:60344"/>
    </cofactor>
    <text evidence="16 19">Binds 1 heme b (iron(II)-protoporphyrin IX) group per subunit.</text>
</comment>